<dbReference type="RefSeq" id="WP_380844333.1">
    <property type="nucleotide sequence ID" value="NZ_JBHSFP010000020.1"/>
</dbReference>
<comment type="caution">
    <text evidence="3">The sequence shown here is derived from an EMBL/GenBank/DDBJ whole genome shotgun (WGS) entry which is preliminary data.</text>
</comment>
<protein>
    <submittedName>
        <fullName evidence="3">Thioesterase II family protein</fullName>
    </submittedName>
</protein>
<dbReference type="PANTHER" id="PTHR11487:SF0">
    <property type="entry name" value="S-ACYL FATTY ACID SYNTHASE THIOESTERASE, MEDIUM CHAIN"/>
    <property type="match status" value="1"/>
</dbReference>
<dbReference type="EMBL" id="JBHSFP010000020">
    <property type="protein sequence ID" value="MFC4534170.1"/>
    <property type="molecule type" value="Genomic_DNA"/>
</dbReference>
<evidence type="ECO:0000313" key="3">
    <source>
        <dbReference type="EMBL" id="MFC4534170.1"/>
    </source>
</evidence>
<feature type="domain" description="Thioesterase" evidence="2">
    <location>
        <begin position="18"/>
        <end position="239"/>
    </location>
</feature>
<dbReference type="Gene3D" id="3.40.50.1820">
    <property type="entry name" value="alpha/beta hydrolase"/>
    <property type="match status" value="1"/>
</dbReference>
<dbReference type="InterPro" id="IPR029058">
    <property type="entry name" value="AB_hydrolase_fold"/>
</dbReference>
<gene>
    <name evidence="3" type="ORF">ACFO60_25700</name>
</gene>
<evidence type="ECO:0000313" key="4">
    <source>
        <dbReference type="Proteomes" id="UP001596004"/>
    </source>
</evidence>
<dbReference type="InterPro" id="IPR012223">
    <property type="entry name" value="TEII"/>
</dbReference>
<keyword evidence="4" id="KW-1185">Reference proteome</keyword>
<evidence type="ECO:0000259" key="2">
    <source>
        <dbReference type="Pfam" id="PF00975"/>
    </source>
</evidence>
<name>A0ABV9CLM5_9ACTN</name>
<reference evidence="4" key="1">
    <citation type="journal article" date="2019" name="Int. J. Syst. Evol. Microbiol.">
        <title>The Global Catalogue of Microorganisms (GCM) 10K type strain sequencing project: providing services to taxonomists for standard genome sequencing and annotation.</title>
        <authorList>
            <consortium name="The Broad Institute Genomics Platform"/>
            <consortium name="The Broad Institute Genome Sequencing Center for Infectious Disease"/>
            <person name="Wu L."/>
            <person name="Ma J."/>
        </authorList>
    </citation>
    <scope>NUCLEOTIDE SEQUENCE [LARGE SCALE GENOMIC DNA]</scope>
    <source>
        <strain evidence="4">CGMCC 4.7132</strain>
    </source>
</reference>
<organism evidence="3 4">
    <name type="scientific">Sphaerisporangium dianthi</name>
    <dbReference type="NCBI Taxonomy" id="1436120"/>
    <lineage>
        <taxon>Bacteria</taxon>
        <taxon>Bacillati</taxon>
        <taxon>Actinomycetota</taxon>
        <taxon>Actinomycetes</taxon>
        <taxon>Streptosporangiales</taxon>
        <taxon>Streptosporangiaceae</taxon>
        <taxon>Sphaerisporangium</taxon>
    </lineage>
</organism>
<dbReference type="InterPro" id="IPR001031">
    <property type="entry name" value="Thioesterase"/>
</dbReference>
<dbReference type="Proteomes" id="UP001596004">
    <property type="component" value="Unassembled WGS sequence"/>
</dbReference>
<evidence type="ECO:0000256" key="1">
    <source>
        <dbReference type="ARBA" id="ARBA00007169"/>
    </source>
</evidence>
<sequence length="254" mass="27764">MSKAWIAGGGPRGDAEARLFCFAHAGGGAALYRRWEEHLAPGVDVCPVVLPGREGRLRETPYDRMDELVGPLSAALRPYTDRPYALFGHSMGAAVAWEVARTLAGDPGCGEPILLFVSGRRAPHLPTTRRRFCDLSEDDLLAELGKLNGTPSEVMDQRGLLEVFLPTLRADFTLNERYSPLPGPRLTCPISALLGDADPEVDPDEIAAWRDATDGGFTQRVFAGDHFYLKGPRPDVLDAVQEDLDRALLTPFVR</sequence>
<accession>A0ABV9CLM5</accession>
<proteinExistence type="inferred from homology"/>
<dbReference type="PANTHER" id="PTHR11487">
    <property type="entry name" value="THIOESTERASE"/>
    <property type="match status" value="1"/>
</dbReference>
<comment type="similarity">
    <text evidence="1">Belongs to the thioesterase family.</text>
</comment>
<dbReference type="SUPFAM" id="SSF53474">
    <property type="entry name" value="alpha/beta-Hydrolases"/>
    <property type="match status" value="1"/>
</dbReference>
<dbReference type="Pfam" id="PF00975">
    <property type="entry name" value="Thioesterase"/>
    <property type="match status" value="1"/>
</dbReference>